<dbReference type="AlphaFoldDB" id="A0AAV4TYQ4"/>
<reference evidence="1 2" key="1">
    <citation type="submission" date="2021-06" db="EMBL/GenBank/DDBJ databases">
        <title>Caerostris darwini draft genome.</title>
        <authorList>
            <person name="Kono N."/>
            <person name="Arakawa K."/>
        </authorList>
    </citation>
    <scope>NUCLEOTIDE SEQUENCE [LARGE SCALE GENOMIC DNA]</scope>
</reference>
<dbReference type="EMBL" id="BPLQ01010365">
    <property type="protein sequence ID" value="GIY50282.1"/>
    <property type="molecule type" value="Genomic_DNA"/>
</dbReference>
<organism evidence="1 2">
    <name type="scientific">Caerostris darwini</name>
    <dbReference type="NCBI Taxonomy" id="1538125"/>
    <lineage>
        <taxon>Eukaryota</taxon>
        <taxon>Metazoa</taxon>
        <taxon>Ecdysozoa</taxon>
        <taxon>Arthropoda</taxon>
        <taxon>Chelicerata</taxon>
        <taxon>Arachnida</taxon>
        <taxon>Araneae</taxon>
        <taxon>Araneomorphae</taxon>
        <taxon>Entelegynae</taxon>
        <taxon>Araneoidea</taxon>
        <taxon>Araneidae</taxon>
        <taxon>Caerostris</taxon>
    </lineage>
</organism>
<protein>
    <submittedName>
        <fullName evidence="1">Uncharacterized protein</fullName>
    </submittedName>
</protein>
<proteinExistence type="predicted"/>
<keyword evidence="2" id="KW-1185">Reference proteome</keyword>
<name>A0AAV4TYQ4_9ARAC</name>
<comment type="caution">
    <text evidence="1">The sequence shown here is derived from an EMBL/GenBank/DDBJ whole genome shotgun (WGS) entry which is preliminary data.</text>
</comment>
<dbReference type="Proteomes" id="UP001054837">
    <property type="component" value="Unassembled WGS sequence"/>
</dbReference>
<gene>
    <name evidence="1" type="ORF">CDAR_314341</name>
</gene>
<accession>A0AAV4TYQ4</accession>
<sequence length="77" mass="8593">MPDLTCTLVRFRVSANVRIAKVKGHEQRNLQSVPLEITSPLCAWVTADKRDEIASALEMMKDEIDDAHSIGMAALQR</sequence>
<evidence type="ECO:0000313" key="2">
    <source>
        <dbReference type="Proteomes" id="UP001054837"/>
    </source>
</evidence>
<evidence type="ECO:0000313" key="1">
    <source>
        <dbReference type="EMBL" id="GIY50282.1"/>
    </source>
</evidence>